<comment type="caution">
    <text evidence="9">The sequence shown here is derived from an EMBL/GenBank/DDBJ whole genome shotgun (WGS) entry which is preliminary data.</text>
</comment>
<feature type="transmembrane region" description="Helical" evidence="7">
    <location>
        <begin position="132"/>
        <end position="153"/>
    </location>
</feature>
<accession>A0A162MAU0</accession>
<evidence type="ECO:0000256" key="4">
    <source>
        <dbReference type="ARBA" id="ARBA00022692"/>
    </source>
</evidence>
<evidence type="ECO:0000256" key="1">
    <source>
        <dbReference type="ARBA" id="ARBA00004651"/>
    </source>
</evidence>
<dbReference type="GO" id="GO:0005886">
    <property type="term" value="C:plasma membrane"/>
    <property type="evidence" value="ECO:0007669"/>
    <property type="project" value="UniProtKB-SubCell"/>
</dbReference>
<protein>
    <submittedName>
        <fullName evidence="9">Dipeptide transport system permease protein DppB</fullName>
    </submittedName>
</protein>
<dbReference type="PANTHER" id="PTHR43163">
    <property type="entry name" value="DIPEPTIDE TRANSPORT SYSTEM PERMEASE PROTEIN DPPB-RELATED"/>
    <property type="match status" value="1"/>
</dbReference>
<evidence type="ECO:0000256" key="3">
    <source>
        <dbReference type="ARBA" id="ARBA00022475"/>
    </source>
</evidence>
<feature type="transmembrane region" description="Helical" evidence="7">
    <location>
        <begin position="99"/>
        <end position="120"/>
    </location>
</feature>
<proteinExistence type="inferred from homology"/>
<feature type="transmembrane region" description="Helical" evidence="7">
    <location>
        <begin position="168"/>
        <end position="187"/>
    </location>
</feature>
<dbReference type="GO" id="GO:0055085">
    <property type="term" value="P:transmembrane transport"/>
    <property type="evidence" value="ECO:0007669"/>
    <property type="project" value="InterPro"/>
</dbReference>
<dbReference type="STRING" id="520767.ATZ99_18760"/>
<dbReference type="RefSeq" id="WP_068748981.1">
    <property type="nucleotide sequence ID" value="NZ_LOHZ01000040.1"/>
</dbReference>
<name>A0A162MAU0_9FIRM</name>
<dbReference type="EMBL" id="LOHZ01000040">
    <property type="protein sequence ID" value="KYO64818.1"/>
    <property type="molecule type" value="Genomic_DNA"/>
</dbReference>
<dbReference type="InterPro" id="IPR035906">
    <property type="entry name" value="MetI-like_sf"/>
</dbReference>
<evidence type="ECO:0000256" key="6">
    <source>
        <dbReference type="ARBA" id="ARBA00023136"/>
    </source>
</evidence>
<feature type="transmembrane region" description="Helical" evidence="7">
    <location>
        <begin position="9"/>
        <end position="30"/>
    </location>
</feature>
<evidence type="ECO:0000256" key="7">
    <source>
        <dbReference type="RuleBase" id="RU363032"/>
    </source>
</evidence>
<dbReference type="OrthoDB" id="9773221at2"/>
<dbReference type="CDD" id="cd06261">
    <property type="entry name" value="TM_PBP2"/>
    <property type="match status" value="1"/>
</dbReference>
<keyword evidence="2 7" id="KW-0813">Transport</keyword>
<dbReference type="InterPro" id="IPR000515">
    <property type="entry name" value="MetI-like"/>
</dbReference>
<keyword evidence="4 7" id="KW-0812">Transmembrane</keyword>
<dbReference type="Pfam" id="PF00528">
    <property type="entry name" value="BPD_transp_1"/>
    <property type="match status" value="1"/>
</dbReference>
<evidence type="ECO:0000259" key="8">
    <source>
        <dbReference type="PROSITE" id="PS50928"/>
    </source>
</evidence>
<feature type="domain" description="ABC transmembrane type-1" evidence="8">
    <location>
        <begin position="93"/>
        <end position="294"/>
    </location>
</feature>
<reference evidence="9 10" key="1">
    <citation type="submission" date="2015-12" db="EMBL/GenBank/DDBJ databases">
        <title>Draft genome of Thermovenabulum gondwanense isolated from a red thermophilic microbial mat colonisisng an outflow channel of a bore well.</title>
        <authorList>
            <person name="Patel B.K."/>
        </authorList>
    </citation>
    <scope>NUCLEOTIDE SEQUENCE [LARGE SCALE GENOMIC DNA]</scope>
    <source>
        <strain evidence="9 10">R270</strain>
    </source>
</reference>
<keyword evidence="10" id="KW-1185">Reference proteome</keyword>
<comment type="similarity">
    <text evidence="7">Belongs to the binding-protein-dependent transport system permease family.</text>
</comment>
<feature type="transmembrane region" description="Helical" evidence="7">
    <location>
        <begin position="225"/>
        <end position="251"/>
    </location>
</feature>
<feature type="transmembrane region" description="Helical" evidence="7">
    <location>
        <begin position="271"/>
        <end position="297"/>
    </location>
</feature>
<evidence type="ECO:0000256" key="5">
    <source>
        <dbReference type="ARBA" id="ARBA00022989"/>
    </source>
</evidence>
<evidence type="ECO:0000256" key="2">
    <source>
        <dbReference type="ARBA" id="ARBA00022448"/>
    </source>
</evidence>
<comment type="subcellular location">
    <subcellularLocation>
        <location evidence="1 7">Cell membrane</location>
        <topology evidence="1 7">Multi-pass membrane protein</topology>
    </subcellularLocation>
</comment>
<dbReference type="AlphaFoldDB" id="A0A162MAU0"/>
<dbReference type="PATRIC" id="fig|520767.4.peg.2000"/>
<dbReference type="PROSITE" id="PS50928">
    <property type="entry name" value="ABC_TM1"/>
    <property type="match status" value="1"/>
</dbReference>
<keyword evidence="5 7" id="KW-1133">Transmembrane helix</keyword>
<dbReference type="Pfam" id="PF19300">
    <property type="entry name" value="BPD_transp_1_N"/>
    <property type="match status" value="1"/>
</dbReference>
<keyword evidence="6 7" id="KW-0472">Membrane</keyword>
<organism evidence="9 10">
    <name type="scientific">Thermovenabulum gondwanense</name>
    <dbReference type="NCBI Taxonomy" id="520767"/>
    <lineage>
        <taxon>Bacteria</taxon>
        <taxon>Bacillati</taxon>
        <taxon>Bacillota</taxon>
        <taxon>Clostridia</taxon>
        <taxon>Thermosediminibacterales</taxon>
        <taxon>Thermosediminibacteraceae</taxon>
        <taxon>Thermovenabulum</taxon>
    </lineage>
</organism>
<keyword evidence="3" id="KW-1003">Cell membrane</keyword>
<dbReference type="Proteomes" id="UP000075737">
    <property type="component" value="Unassembled WGS sequence"/>
</dbReference>
<dbReference type="SUPFAM" id="SSF161098">
    <property type="entry name" value="MetI-like"/>
    <property type="match status" value="1"/>
</dbReference>
<gene>
    <name evidence="9" type="primary">dppB_2</name>
    <name evidence="9" type="ORF">ATZ99_18760</name>
</gene>
<dbReference type="PANTHER" id="PTHR43163:SF6">
    <property type="entry name" value="DIPEPTIDE TRANSPORT SYSTEM PERMEASE PROTEIN DPPB-RELATED"/>
    <property type="match status" value="1"/>
</dbReference>
<evidence type="ECO:0000313" key="9">
    <source>
        <dbReference type="EMBL" id="KYO64818.1"/>
    </source>
</evidence>
<dbReference type="Gene3D" id="1.10.3720.10">
    <property type="entry name" value="MetI-like"/>
    <property type="match status" value="1"/>
</dbReference>
<dbReference type="InterPro" id="IPR045621">
    <property type="entry name" value="BPD_transp_1_N"/>
</dbReference>
<evidence type="ECO:0000313" key="10">
    <source>
        <dbReference type="Proteomes" id="UP000075737"/>
    </source>
</evidence>
<sequence>MGRYILNRFLVSLITAWVLVTIVFFLVRLLPGDPFLSEKITPEIKQNMMKYYGFDKPLHIQYLRYITNLLKGDLGYSLRYKNRTVNEVIKQAFPYSADLGIRAVIFASIVGVTLGIIAALNRNKPFDYLSMLIAIIGISVPGFVIGPLLQYYFSIKLKLLPVAQWKGFAYTIMPTIALSLGSLALMARLMRASMLDVVNQDYIKTAKSKGLSPTQIVWRHQIRNAILPVVTVLGPVTATLLTGTFVIEQIFAIPGLGKFYILGIQNLDYSLVLGMTVFYGLFLIAANFVVDIIYGIIDPRIRVTGK</sequence>